<proteinExistence type="predicted"/>
<organism evidence="1 2">
    <name type="scientific">Trifolium medium</name>
    <dbReference type="NCBI Taxonomy" id="97028"/>
    <lineage>
        <taxon>Eukaryota</taxon>
        <taxon>Viridiplantae</taxon>
        <taxon>Streptophyta</taxon>
        <taxon>Embryophyta</taxon>
        <taxon>Tracheophyta</taxon>
        <taxon>Spermatophyta</taxon>
        <taxon>Magnoliopsida</taxon>
        <taxon>eudicotyledons</taxon>
        <taxon>Gunneridae</taxon>
        <taxon>Pentapetalae</taxon>
        <taxon>rosids</taxon>
        <taxon>fabids</taxon>
        <taxon>Fabales</taxon>
        <taxon>Fabaceae</taxon>
        <taxon>Papilionoideae</taxon>
        <taxon>50 kb inversion clade</taxon>
        <taxon>NPAAA clade</taxon>
        <taxon>Hologalegina</taxon>
        <taxon>IRL clade</taxon>
        <taxon>Trifolieae</taxon>
        <taxon>Trifolium</taxon>
    </lineage>
</organism>
<evidence type="ECO:0000313" key="2">
    <source>
        <dbReference type="Proteomes" id="UP000265520"/>
    </source>
</evidence>
<comment type="caution">
    <text evidence="1">The sequence shown here is derived from an EMBL/GenBank/DDBJ whole genome shotgun (WGS) entry which is preliminary data.</text>
</comment>
<name>A0A392VU80_9FABA</name>
<dbReference type="Proteomes" id="UP000265520">
    <property type="component" value="Unassembled WGS sequence"/>
</dbReference>
<dbReference type="AlphaFoldDB" id="A0A392VU80"/>
<reference evidence="1 2" key="1">
    <citation type="journal article" date="2018" name="Front. Plant Sci.">
        <title>Red Clover (Trifolium pratense) and Zigzag Clover (T. medium) - A Picture of Genomic Similarities and Differences.</title>
        <authorList>
            <person name="Dluhosova J."/>
            <person name="Istvanek J."/>
            <person name="Nedelnik J."/>
            <person name="Repkova J."/>
        </authorList>
    </citation>
    <scope>NUCLEOTIDE SEQUENCE [LARGE SCALE GENOMIC DNA]</scope>
    <source>
        <strain evidence="2">cv. 10/8</strain>
        <tissue evidence="1">Leaf</tissue>
    </source>
</reference>
<protein>
    <submittedName>
        <fullName evidence="1">Uncharacterized protein</fullName>
    </submittedName>
</protein>
<evidence type="ECO:0000313" key="1">
    <source>
        <dbReference type="EMBL" id="MCI91009.1"/>
    </source>
</evidence>
<dbReference type="EMBL" id="LXQA011260120">
    <property type="protein sequence ID" value="MCI91009.1"/>
    <property type="molecule type" value="Genomic_DNA"/>
</dbReference>
<accession>A0A392VU80</accession>
<keyword evidence="2" id="KW-1185">Reference proteome</keyword>
<sequence>MDSSTTNWSPRREIDKWLLRLSCGGFGITKLRLGNDCTEEKVVRVLKIDEPGGWPHGLGS</sequence>